<dbReference type="CDD" id="cd05466">
    <property type="entry name" value="PBP2_LTTR_substrate"/>
    <property type="match status" value="1"/>
</dbReference>
<gene>
    <name evidence="6" type="ORF">V2J94_46215</name>
</gene>
<dbReference type="Pfam" id="PF00126">
    <property type="entry name" value="HTH_1"/>
    <property type="match status" value="1"/>
</dbReference>
<dbReference type="InterPro" id="IPR005119">
    <property type="entry name" value="LysR_subst-bd"/>
</dbReference>
<reference evidence="6 7" key="1">
    <citation type="submission" date="2023-11" db="EMBL/GenBank/DDBJ databases">
        <title>30 novel species of actinomycetes from the DSMZ collection.</title>
        <authorList>
            <person name="Nouioui I."/>
        </authorList>
    </citation>
    <scope>NUCLEOTIDE SEQUENCE [LARGE SCALE GENOMIC DNA]</scope>
    <source>
        <strain evidence="6 7">DSM 41524</strain>
    </source>
</reference>
<organism evidence="6 7">
    <name type="scientific">Streptomyces asiaticus subsp. ignotus</name>
    <dbReference type="NCBI Taxonomy" id="3098222"/>
    <lineage>
        <taxon>Bacteria</taxon>
        <taxon>Bacillati</taxon>
        <taxon>Actinomycetota</taxon>
        <taxon>Actinomycetes</taxon>
        <taxon>Kitasatosporales</taxon>
        <taxon>Streptomycetaceae</taxon>
        <taxon>Streptomyces</taxon>
        <taxon>Streptomyces violaceusniger group</taxon>
    </lineage>
</organism>
<dbReference type="InterPro" id="IPR000847">
    <property type="entry name" value="LysR_HTH_N"/>
</dbReference>
<proteinExistence type="inferred from homology"/>
<dbReference type="Gene3D" id="1.10.10.10">
    <property type="entry name" value="Winged helix-like DNA-binding domain superfamily/Winged helix DNA-binding domain"/>
    <property type="match status" value="1"/>
</dbReference>
<dbReference type="PRINTS" id="PR00039">
    <property type="entry name" value="HTHLYSR"/>
</dbReference>
<accession>A0ABU7QEL6</accession>
<comment type="similarity">
    <text evidence="1">Belongs to the LysR transcriptional regulatory family.</text>
</comment>
<feature type="domain" description="HTH lysR-type" evidence="5">
    <location>
        <begin position="1"/>
        <end position="58"/>
    </location>
</feature>
<name>A0ABU7QEL6_9ACTN</name>
<dbReference type="PANTHER" id="PTHR30346">
    <property type="entry name" value="TRANSCRIPTIONAL DUAL REGULATOR HCAR-RELATED"/>
    <property type="match status" value="1"/>
</dbReference>
<evidence type="ECO:0000256" key="1">
    <source>
        <dbReference type="ARBA" id="ARBA00009437"/>
    </source>
</evidence>
<keyword evidence="2" id="KW-0805">Transcription regulation</keyword>
<keyword evidence="3" id="KW-0238">DNA-binding</keyword>
<dbReference type="RefSeq" id="WP_330816429.1">
    <property type="nucleotide sequence ID" value="NZ_JAZBJO010000065.1"/>
</dbReference>
<dbReference type="InterPro" id="IPR036388">
    <property type="entry name" value="WH-like_DNA-bd_sf"/>
</dbReference>
<dbReference type="Pfam" id="PF03466">
    <property type="entry name" value="LysR_substrate"/>
    <property type="match status" value="1"/>
</dbReference>
<keyword evidence="4" id="KW-0804">Transcription</keyword>
<dbReference type="PANTHER" id="PTHR30346:SF28">
    <property type="entry name" value="HTH-TYPE TRANSCRIPTIONAL REGULATOR CYNR"/>
    <property type="match status" value="1"/>
</dbReference>
<evidence type="ECO:0000313" key="6">
    <source>
        <dbReference type="EMBL" id="MEE4599131.1"/>
    </source>
</evidence>
<dbReference type="PROSITE" id="PS50931">
    <property type="entry name" value="HTH_LYSR"/>
    <property type="match status" value="1"/>
</dbReference>
<comment type="caution">
    <text evidence="6">The sequence shown here is derived from an EMBL/GenBank/DDBJ whole genome shotgun (WGS) entry which is preliminary data.</text>
</comment>
<dbReference type="EMBL" id="JAZBJO010000065">
    <property type="protein sequence ID" value="MEE4599131.1"/>
    <property type="molecule type" value="Genomic_DNA"/>
</dbReference>
<sequence length="300" mass="32768">METRDLQYFVAVAEEANFTRAAERLLVAQPHVSQRIREMERVLGRSLFERTSRRVNLTAAGQRLLMLARPLLEQLDSIEGQMGSSTEEVTEDLTVAAIKSLPGVQLSALIHTFRRRHPGVRFILRELTTTTMLDELAAGAIDLAIAQAPEGNRSGLIIDDLARDDFVLIVPLEHRLAHQHTVSMSELGAEVFITLDRGSGTQRTLRTAAKKAGFMPRVMIEVLQLDTVRELVAAGLGVALMPRSKAETAGPAVSVLDMGPPKLARRIVIATPEVGSSPGALAFREIILDAFMRAHNSPAS</sequence>
<evidence type="ECO:0000256" key="2">
    <source>
        <dbReference type="ARBA" id="ARBA00023015"/>
    </source>
</evidence>
<evidence type="ECO:0000256" key="4">
    <source>
        <dbReference type="ARBA" id="ARBA00023163"/>
    </source>
</evidence>
<dbReference type="SUPFAM" id="SSF46785">
    <property type="entry name" value="Winged helix' DNA-binding domain"/>
    <property type="match status" value="1"/>
</dbReference>
<evidence type="ECO:0000313" key="7">
    <source>
        <dbReference type="Proteomes" id="UP001354709"/>
    </source>
</evidence>
<protein>
    <submittedName>
        <fullName evidence="6">LysR family transcriptional regulator</fullName>
    </submittedName>
</protein>
<dbReference type="Gene3D" id="3.40.190.290">
    <property type="match status" value="1"/>
</dbReference>
<evidence type="ECO:0000256" key="3">
    <source>
        <dbReference type="ARBA" id="ARBA00023125"/>
    </source>
</evidence>
<dbReference type="SUPFAM" id="SSF53850">
    <property type="entry name" value="Periplasmic binding protein-like II"/>
    <property type="match status" value="1"/>
</dbReference>
<dbReference type="Proteomes" id="UP001354709">
    <property type="component" value="Unassembled WGS sequence"/>
</dbReference>
<dbReference type="InterPro" id="IPR036390">
    <property type="entry name" value="WH_DNA-bd_sf"/>
</dbReference>
<evidence type="ECO:0000259" key="5">
    <source>
        <dbReference type="PROSITE" id="PS50931"/>
    </source>
</evidence>
<keyword evidence="7" id="KW-1185">Reference proteome</keyword>